<protein>
    <recommendedName>
        <fullName evidence="1">Sulfatase-modifying factor enzyme-like domain-containing protein</fullName>
    </recommendedName>
</protein>
<evidence type="ECO:0000259" key="1">
    <source>
        <dbReference type="Pfam" id="PF03781"/>
    </source>
</evidence>
<dbReference type="EMBL" id="UINC01002883">
    <property type="protein sequence ID" value="SVA01244.1"/>
    <property type="molecule type" value="Genomic_DNA"/>
</dbReference>
<evidence type="ECO:0000313" key="2">
    <source>
        <dbReference type="EMBL" id="SVA01244.1"/>
    </source>
</evidence>
<dbReference type="InterPro" id="IPR005532">
    <property type="entry name" value="SUMF_dom"/>
</dbReference>
<accession>A0A381SCM2</accession>
<dbReference type="InterPro" id="IPR016187">
    <property type="entry name" value="CTDL_fold"/>
</dbReference>
<dbReference type="Gene3D" id="3.90.1580.10">
    <property type="entry name" value="paralog of FGE (formylglycine-generating enzyme)"/>
    <property type="match status" value="1"/>
</dbReference>
<name>A0A381SCM2_9ZZZZ</name>
<gene>
    <name evidence="2" type="ORF">METZ01_LOCUS54098</name>
</gene>
<organism evidence="2">
    <name type="scientific">marine metagenome</name>
    <dbReference type="NCBI Taxonomy" id="408172"/>
    <lineage>
        <taxon>unclassified sequences</taxon>
        <taxon>metagenomes</taxon>
        <taxon>ecological metagenomes</taxon>
    </lineage>
</organism>
<dbReference type="SUPFAM" id="SSF56436">
    <property type="entry name" value="C-type lectin-like"/>
    <property type="match status" value="1"/>
</dbReference>
<sequence length="250" mass="29030">MPQVKVSEKDQKEMVLIPSGEFIMGTNKVDNEDTHKKIGAVKPLYLDQHPERKLFLAGYYMDRYEVTNQEYNLFLNENQFTDIPAHWKDGVFPEGHGNHPVTQVTWWEAWSYCQWADKQLPTEEQWEKAARGPDGLPYPWGLEFIKGKANVGIEGDRKTMPVTSYPGDSSPYKVMGLSGNVMEWTLDWYLPYPGNTRKELRFGKVYKVLRGNGFQKAGHYFLEAYKYSFARTEANPNDFFENVGFRCIEN</sequence>
<dbReference type="AlphaFoldDB" id="A0A381SCM2"/>
<dbReference type="PANTHER" id="PTHR23150">
    <property type="entry name" value="SULFATASE MODIFYING FACTOR 1, 2"/>
    <property type="match status" value="1"/>
</dbReference>
<feature type="domain" description="Sulfatase-modifying factor enzyme-like" evidence="1">
    <location>
        <begin position="12"/>
        <end position="248"/>
    </location>
</feature>
<dbReference type="PANTHER" id="PTHR23150:SF19">
    <property type="entry name" value="FORMYLGLYCINE-GENERATING ENZYME"/>
    <property type="match status" value="1"/>
</dbReference>
<dbReference type="GO" id="GO:0120147">
    <property type="term" value="F:formylglycine-generating oxidase activity"/>
    <property type="evidence" value="ECO:0007669"/>
    <property type="project" value="TreeGrafter"/>
</dbReference>
<dbReference type="InterPro" id="IPR051043">
    <property type="entry name" value="Sulfatase_Mod_Factor_Kinase"/>
</dbReference>
<dbReference type="Pfam" id="PF03781">
    <property type="entry name" value="FGE-sulfatase"/>
    <property type="match status" value="1"/>
</dbReference>
<dbReference type="InterPro" id="IPR042095">
    <property type="entry name" value="SUMF_sf"/>
</dbReference>
<reference evidence="2" key="1">
    <citation type="submission" date="2018-05" db="EMBL/GenBank/DDBJ databases">
        <authorList>
            <person name="Lanie J.A."/>
            <person name="Ng W.-L."/>
            <person name="Kazmierczak K.M."/>
            <person name="Andrzejewski T.M."/>
            <person name="Davidsen T.M."/>
            <person name="Wayne K.J."/>
            <person name="Tettelin H."/>
            <person name="Glass J.I."/>
            <person name="Rusch D."/>
            <person name="Podicherti R."/>
            <person name="Tsui H.-C.T."/>
            <person name="Winkler M.E."/>
        </authorList>
    </citation>
    <scope>NUCLEOTIDE SEQUENCE</scope>
</reference>
<proteinExistence type="predicted"/>